<gene>
    <name evidence="2" type="ORF">Ciccas_008987</name>
</gene>
<feature type="compositionally biased region" description="Basic and acidic residues" evidence="1">
    <location>
        <begin position="303"/>
        <end position="312"/>
    </location>
</feature>
<reference evidence="2 3" key="1">
    <citation type="submission" date="2024-11" db="EMBL/GenBank/DDBJ databases">
        <title>Adaptive evolution of stress response genes in parasites aligns with host niche diversity.</title>
        <authorList>
            <person name="Hahn C."/>
            <person name="Resl P."/>
        </authorList>
    </citation>
    <scope>NUCLEOTIDE SEQUENCE [LARGE SCALE GENOMIC DNA]</scope>
    <source>
        <strain evidence="2">EGGRZ-B1_66</strain>
        <tissue evidence="2">Body</tissue>
    </source>
</reference>
<evidence type="ECO:0000256" key="1">
    <source>
        <dbReference type="SAM" id="MobiDB-lite"/>
    </source>
</evidence>
<dbReference type="Proteomes" id="UP001626550">
    <property type="component" value="Unassembled WGS sequence"/>
</dbReference>
<keyword evidence="3" id="KW-1185">Reference proteome</keyword>
<sequence>MDDSFDSDSVDSELEHDLYGAIYFEQTVSQCDISDVAVSKMEEEEELVANSSARPVPSNISQSAAIVETQIDEDSEAESVHSISSTISSSSASNEFNFSTPSMHSLRKYDRFSIPRHRDSPNDSKDHLKFCVVCHKRGHSRLECEKDGPNCPRRSGFHKKLGYVALAKHSIQVYDNKNIYADVTKSMKLAKIKKARNAQQTEPEMTPQIKTKKKKKKQKFVSPVLCHSTPKASTSSMREDAQYVSFANGCSSTRSRSARSIQCASANEEFFSAYSRSAEQVTSTFLSSLLEQSPQNKRKRHHPMDSNPDKGFIKTNRVVQSVRRL</sequence>
<feature type="compositionally biased region" description="Low complexity" evidence="1">
    <location>
        <begin position="80"/>
        <end position="96"/>
    </location>
</feature>
<evidence type="ECO:0000313" key="3">
    <source>
        <dbReference type="Proteomes" id="UP001626550"/>
    </source>
</evidence>
<feature type="region of interest" description="Disordered" evidence="1">
    <location>
        <begin position="291"/>
        <end position="314"/>
    </location>
</feature>
<protein>
    <submittedName>
        <fullName evidence="2">Uncharacterized protein</fullName>
    </submittedName>
</protein>
<feature type="region of interest" description="Disordered" evidence="1">
    <location>
        <begin position="195"/>
        <end position="214"/>
    </location>
</feature>
<comment type="caution">
    <text evidence="2">The sequence shown here is derived from an EMBL/GenBank/DDBJ whole genome shotgun (WGS) entry which is preliminary data.</text>
</comment>
<accession>A0ABD2PYB6</accession>
<evidence type="ECO:0000313" key="2">
    <source>
        <dbReference type="EMBL" id="KAL3312420.1"/>
    </source>
</evidence>
<dbReference type="EMBL" id="JBJKFK010001707">
    <property type="protein sequence ID" value="KAL3312420.1"/>
    <property type="molecule type" value="Genomic_DNA"/>
</dbReference>
<organism evidence="2 3">
    <name type="scientific">Cichlidogyrus casuarinus</name>
    <dbReference type="NCBI Taxonomy" id="1844966"/>
    <lineage>
        <taxon>Eukaryota</taxon>
        <taxon>Metazoa</taxon>
        <taxon>Spiralia</taxon>
        <taxon>Lophotrochozoa</taxon>
        <taxon>Platyhelminthes</taxon>
        <taxon>Monogenea</taxon>
        <taxon>Monopisthocotylea</taxon>
        <taxon>Dactylogyridea</taxon>
        <taxon>Ancyrocephalidae</taxon>
        <taxon>Cichlidogyrus</taxon>
    </lineage>
</organism>
<proteinExistence type="predicted"/>
<dbReference type="AlphaFoldDB" id="A0ABD2PYB6"/>
<feature type="region of interest" description="Disordered" evidence="1">
    <location>
        <begin position="71"/>
        <end position="96"/>
    </location>
</feature>
<name>A0ABD2PYB6_9PLAT</name>